<evidence type="ECO:0000313" key="1">
    <source>
        <dbReference type="EMBL" id="KAF3850975.1"/>
    </source>
</evidence>
<proteinExistence type="predicted"/>
<keyword evidence="2" id="KW-1185">Reference proteome</keyword>
<evidence type="ECO:0000313" key="2">
    <source>
        <dbReference type="Proteomes" id="UP000518266"/>
    </source>
</evidence>
<protein>
    <submittedName>
        <fullName evidence="1">Uncharacterized protein</fullName>
    </submittedName>
</protein>
<dbReference type="AlphaFoldDB" id="A0A7J5YNJ0"/>
<gene>
    <name evidence="1" type="ORF">F7725_012747</name>
</gene>
<dbReference type="EMBL" id="JAAKFY010000010">
    <property type="protein sequence ID" value="KAF3850975.1"/>
    <property type="molecule type" value="Genomic_DNA"/>
</dbReference>
<dbReference type="Proteomes" id="UP000518266">
    <property type="component" value="Unassembled WGS sequence"/>
</dbReference>
<sequence>MKFIVDRELKLARSCLGADGSARVGERKKRAAVGQKGHRCDISASLALPPGLSGRFVVRCEHGETGHHLLNKDKELSWPQWTAAAGNNRSWRGKV</sequence>
<comment type="caution">
    <text evidence="1">The sequence shown here is derived from an EMBL/GenBank/DDBJ whole genome shotgun (WGS) entry which is preliminary data.</text>
</comment>
<reference evidence="1 2" key="1">
    <citation type="submission" date="2020-03" db="EMBL/GenBank/DDBJ databases">
        <title>Dissostichus mawsoni Genome sequencing and assembly.</title>
        <authorList>
            <person name="Park H."/>
        </authorList>
    </citation>
    <scope>NUCLEOTIDE SEQUENCE [LARGE SCALE GENOMIC DNA]</scope>
    <source>
        <strain evidence="1">DM0001</strain>
        <tissue evidence="1">Muscle</tissue>
    </source>
</reference>
<accession>A0A7J5YNJ0</accession>
<organism evidence="1 2">
    <name type="scientific">Dissostichus mawsoni</name>
    <name type="common">Antarctic cod</name>
    <dbReference type="NCBI Taxonomy" id="36200"/>
    <lineage>
        <taxon>Eukaryota</taxon>
        <taxon>Metazoa</taxon>
        <taxon>Chordata</taxon>
        <taxon>Craniata</taxon>
        <taxon>Vertebrata</taxon>
        <taxon>Euteleostomi</taxon>
        <taxon>Actinopterygii</taxon>
        <taxon>Neopterygii</taxon>
        <taxon>Teleostei</taxon>
        <taxon>Neoteleostei</taxon>
        <taxon>Acanthomorphata</taxon>
        <taxon>Eupercaria</taxon>
        <taxon>Perciformes</taxon>
        <taxon>Notothenioidei</taxon>
        <taxon>Nototheniidae</taxon>
        <taxon>Dissostichus</taxon>
    </lineage>
</organism>
<name>A0A7J5YNJ0_DISMA</name>